<dbReference type="PANTHER" id="PTHR31144">
    <property type="entry name" value="UPF0602 PROTEIN C4ORF47"/>
    <property type="match status" value="1"/>
</dbReference>
<feature type="region of interest" description="Disordered" evidence="6">
    <location>
        <begin position="82"/>
        <end position="140"/>
    </location>
</feature>
<dbReference type="GO" id="GO:0005813">
    <property type="term" value="C:centrosome"/>
    <property type="evidence" value="ECO:0007669"/>
    <property type="project" value="UniProtKB-SubCell"/>
</dbReference>
<dbReference type="Proteomes" id="UP001607302">
    <property type="component" value="Unassembled WGS sequence"/>
</dbReference>
<protein>
    <recommendedName>
        <fullName evidence="5">Cilia-and flagella-associated protein 96</fullName>
    </recommendedName>
</protein>
<comment type="subcellular location">
    <subcellularLocation>
        <location evidence="1">Cytoplasm</location>
        <location evidence="1">Cytoskeleton</location>
        <location evidence="1">Microtubule organizing center</location>
        <location evidence="1">Centrosome</location>
    </subcellularLocation>
</comment>
<evidence type="ECO:0000256" key="1">
    <source>
        <dbReference type="ARBA" id="ARBA00004300"/>
    </source>
</evidence>
<evidence type="ECO:0000256" key="4">
    <source>
        <dbReference type="ARBA" id="ARBA00035656"/>
    </source>
</evidence>
<comment type="similarity">
    <text evidence="4">Belongs to the CFAP96 family.</text>
</comment>
<gene>
    <name evidence="7" type="ORF">V1478_017835</name>
</gene>
<evidence type="ECO:0000256" key="5">
    <source>
        <dbReference type="ARBA" id="ARBA00035693"/>
    </source>
</evidence>
<sequence>MSRRRTFKENPEYGRRYGKADLDRVGFFDDIPNASRDPYSPPTLIGIEKGRQLLSGPPAKLFEKEFQRIFIGEALAKPISQDEDKIKIKGPPLIPPSPSKKHSSSGDSYGCFDKHPTHFSPELRATPKREKEEPNFKIKPGKLGGPGYADICFSPYPTHLHEPYDPMEIKKTKETTGPSFLSTSAPLDYFPPNPYFDQNPGPTYVRPKEIPKEIIGPGHLYVPFPKSPGGNHDGCFSKFPPYSSDPYDPIISKVVTAGPPLIAGGPDLRTKYTNSVIKQVTAVSCNATNYREYHERVYPLTQ</sequence>
<proteinExistence type="inferred from homology"/>
<dbReference type="PANTHER" id="PTHR31144:SF1">
    <property type="entry name" value="UPF0602 PROTEIN C4ORF47"/>
    <property type="match status" value="1"/>
</dbReference>
<evidence type="ECO:0000256" key="2">
    <source>
        <dbReference type="ARBA" id="ARBA00022490"/>
    </source>
</evidence>
<keyword evidence="8" id="KW-1185">Reference proteome</keyword>
<keyword evidence="3" id="KW-0206">Cytoskeleton</keyword>
<evidence type="ECO:0000256" key="3">
    <source>
        <dbReference type="ARBA" id="ARBA00023212"/>
    </source>
</evidence>
<evidence type="ECO:0000256" key="6">
    <source>
        <dbReference type="SAM" id="MobiDB-lite"/>
    </source>
</evidence>
<reference evidence="7 8" key="1">
    <citation type="journal article" date="2024" name="Ann. Entomol. Soc. Am.">
        <title>Genomic analyses of the southern and eastern yellowjacket wasps (Hymenoptera: Vespidae) reveal evolutionary signatures of social life.</title>
        <authorList>
            <person name="Catto M.A."/>
            <person name="Caine P.B."/>
            <person name="Orr S.E."/>
            <person name="Hunt B.G."/>
            <person name="Goodisman M.A.D."/>
        </authorList>
    </citation>
    <scope>NUCLEOTIDE SEQUENCE [LARGE SCALE GENOMIC DNA]</scope>
    <source>
        <strain evidence="7">233</strain>
        <tissue evidence="7">Head and thorax</tissue>
    </source>
</reference>
<name>A0ABD1ZW19_VESSQ</name>
<organism evidence="7 8">
    <name type="scientific">Vespula squamosa</name>
    <name type="common">Southern yellow jacket</name>
    <name type="synonym">Wasp</name>
    <dbReference type="NCBI Taxonomy" id="30214"/>
    <lineage>
        <taxon>Eukaryota</taxon>
        <taxon>Metazoa</taxon>
        <taxon>Ecdysozoa</taxon>
        <taxon>Arthropoda</taxon>
        <taxon>Hexapoda</taxon>
        <taxon>Insecta</taxon>
        <taxon>Pterygota</taxon>
        <taxon>Neoptera</taxon>
        <taxon>Endopterygota</taxon>
        <taxon>Hymenoptera</taxon>
        <taxon>Apocrita</taxon>
        <taxon>Aculeata</taxon>
        <taxon>Vespoidea</taxon>
        <taxon>Vespidae</taxon>
        <taxon>Vespinae</taxon>
        <taxon>Vespula</taxon>
    </lineage>
</organism>
<dbReference type="InterPro" id="IPR029358">
    <property type="entry name" value="CFAP96"/>
</dbReference>
<comment type="caution">
    <text evidence="7">The sequence shown here is derived from an EMBL/GenBank/DDBJ whole genome shotgun (WGS) entry which is preliminary data.</text>
</comment>
<feature type="compositionally biased region" description="Basic and acidic residues" evidence="6">
    <location>
        <begin position="125"/>
        <end position="136"/>
    </location>
</feature>
<accession>A0ABD1ZW19</accession>
<dbReference type="AlphaFoldDB" id="A0ABD1ZW19"/>
<evidence type="ECO:0000313" key="8">
    <source>
        <dbReference type="Proteomes" id="UP001607302"/>
    </source>
</evidence>
<dbReference type="EMBL" id="JAUDFV010000166">
    <property type="protein sequence ID" value="KAL2712312.1"/>
    <property type="molecule type" value="Genomic_DNA"/>
</dbReference>
<dbReference type="Pfam" id="PF15239">
    <property type="entry name" value="CFAP96-like"/>
    <property type="match status" value="1"/>
</dbReference>
<keyword evidence="2" id="KW-0963">Cytoplasm</keyword>
<evidence type="ECO:0000313" key="7">
    <source>
        <dbReference type="EMBL" id="KAL2712312.1"/>
    </source>
</evidence>